<protein>
    <submittedName>
        <fullName evidence="1">5941_t:CDS:1</fullName>
    </submittedName>
</protein>
<comment type="caution">
    <text evidence="1">The sequence shown here is derived from an EMBL/GenBank/DDBJ whole genome shotgun (WGS) entry which is preliminary data.</text>
</comment>
<organism evidence="1 2">
    <name type="scientific">Racocetra fulgida</name>
    <dbReference type="NCBI Taxonomy" id="60492"/>
    <lineage>
        <taxon>Eukaryota</taxon>
        <taxon>Fungi</taxon>
        <taxon>Fungi incertae sedis</taxon>
        <taxon>Mucoromycota</taxon>
        <taxon>Glomeromycotina</taxon>
        <taxon>Glomeromycetes</taxon>
        <taxon>Diversisporales</taxon>
        <taxon>Gigasporaceae</taxon>
        <taxon>Racocetra</taxon>
    </lineage>
</organism>
<accession>A0A9N8YXL3</accession>
<evidence type="ECO:0000313" key="1">
    <source>
        <dbReference type="EMBL" id="CAG8454488.1"/>
    </source>
</evidence>
<evidence type="ECO:0000313" key="2">
    <source>
        <dbReference type="Proteomes" id="UP000789396"/>
    </source>
</evidence>
<dbReference type="AlphaFoldDB" id="A0A9N8YXL3"/>
<name>A0A9N8YXL3_9GLOM</name>
<dbReference type="EMBL" id="CAJVPZ010000135">
    <property type="protein sequence ID" value="CAG8454488.1"/>
    <property type="molecule type" value="Genomic_DNA"/>
</dbReference>
<sequence length="94" mass="10437">MKSLALDIITILLKRKNHAGSIKDSYAEAGFSFIPPDISGNTYTPYLPFKLEKGSHDIMMNAICKDAKLDFKALKDSTSINNNQVGNIDIYIDI</sequence>
<keyword evidence="2" id="KW-1185">Reference proteome</keyword>
<gene>
    <name evidence="1" type="ORF">RFULGI_LOCUS398</name>
</gene>
<reference evidence="1" key="1">
    <citation type="submission" date="2021-06" db="EMBL/GenBank/DDBJ databases">
        <authorList>
            <person name="Kallberg Y."/>
            <person name="Tangrot J."/>
            <person name="Rosling A."/>
        </authorList>
    </citation>
    <scope>NUCLEOTIDE SEQUENCE</scope>
    <source>
        <strain evidence="1">IN212</strain>
    </source>
</reference>
<dbReference type="Proteomes" id="UP000789396">
    <property type="component" value="Unassembled WGS sequence"/>
</dbReference>
<proteinExistence type="predicted"/>